<dbReference type="Pfam" id="PF09202">
    <property type="entry name" value="Rio2_N"/>
    <property type="match status" value="1"/>
</dbReference>
<dbReference type="InterPro" id="IPR030484">
    <property type="entry name" value="Rio2"/>
</dbReference>
<feature type="region of interest" description="Disordered" evidence="21">
    <location>
        <begin position="463"/>
        <end position="502"/>
    </location>
</feature>
<evidence type="ECO:0000256" key="18">
    <source>
        <dbReference type="ARBA" id="ARBA00068353"/>
    </source>
</evidence>
<evidence type="ECO:0000256" key="14">
    <source>
        <dbReference type="ARBA" id="ARBA00022842"/>
    </source>
</evidence>
<dbReference type="EMBL" id="GIIL01001418">
    <property type="protein sequence ID" value="NOV45144.1"/>
    <property type="molecule type" value="Transcribed_RNA"/>
</dbReference>
<comment type="cofactor">
    <cofactor evidence="1">
        <name>Mg(2+)</name>
        <dbReference type="ChEBI" id="CHEBI:18420"/>
    </cofactor>
</comment>
<name>A0A6M2DGX9_XENCH</name>
<keyword evidence="7 23" id="KW-0723">Serine/threonine-protein kinase</keyword>
<evidence type="ECO:0000256" key="15">
    <source>
        <dbReference type="ARBA" id="ARBA00047899"/>
    </source>
</evidence>
<dbReference type="AlphaFoldDB" id="A0A6M2DGX9"/>
<dbReference type="InterPro" id="IPR018935">
    <property type="entry name" value="RIO_kinase_CS"/>
</dbReference>
<evidence type="ECO:0000256" key="3">
    <source>
        <dbReference type="ARBA" id="ARBA00009196"/>
    </source>
</evidence>
<evidence type="ECO:0000256" key="10">
    <source>
        <dbReference type="ARBA" id="ARBA00022723"/>
    </source>
</evidence>
<organism evidence="23">
    <name type="scientific">Xenopsylla cheopis</name>
    <name type="common">Oriental rat flea</name>
    <name type="synonym">Pulex cheopis</name>
    <dbReference type="NCBI Taxonomy" id="163159"/>
    <lineage>
        <taxon>Eukaryota</taxon>
        <taxon>Metazoa</taxon>
        <taxon>Ecdysozoa</taxon>
        <taxon>Arthropoda</taxon>
        <taxon>Hexapoda</taxon>
        <taxon>Insecta</taxon>
        <taxon>Pterygota</taxon>
        <taxon>Neoptera</taxon>
        <taxon>Endopterygota</taxon>
        <taxon>Siphonaptera</taxon>
        <taxon>Pulicidae</taxon>
        <taxon>Xenopsyllinae</taxon>
        <taxon>Xenopsylla</taxon>
    </lineage>
</organism>
<dbReference type="SUPFAM" id="SSF46785">
    <property type="entry name" value="Winged helix' DNA-binding domain"/>
    <property type="match status" value="1"/>
</dbReference>
<dbReference type="PROSITE" id="PS01245">
    <property type="entry name" value="RIO1"/>
    <property type="match status" value="1"/>
</dbReference>
<dbReference type="GO" id="GO:0046872">
    <property type="term" value="F:metal ion binding"/>
    <property type="evidence" value="ECO:0007669"/>
    <property type="project" value="UniProtKB-KW"/>
</dbReference>
<dbReference type="PANTHER" id="PTHR45852:SF1">
    <property type="entry name" value="SERINE_THREONINE-PROTEIN KINASE RIO2"/>
    <property type="match status" value="1"/>
</dbReference>
<dbReference type="Gene3D" id="1.10.10.10">
    <property type="entry name" value="Winged helix-like DNA-binding domain superfamily/Winged helix DNA-binding domain"/>
    <property type="match status" value="1"/>
</dbReference>
<evidence type="ECO:0000256" key="9">
    <source>
        <dbReference type="ARBA" id="ARBA00022679"/>
    </source>
</evidence>
<dbReference type="GO" id="GO:0004674">
    <property type="term" value="F:protein serine/threonine kinase activity"/>
    <property type="evidence" value="ECO:0007669"/>
    <property type="project" value="UniProtKB-KW"/>
</dbReference>
<evidence type="ECO:0000313" key="23">
    <source>
        <dbReference type="EMBL" id="NOV45144.1"/>
    </source>
</evidence>
<proteinExistence type="inferred from homology"/>
<dbReference type="GO" id="GO:0030688">
    <property type="term" value="C:preribosome, small subunit precursor"/>
    <property type="evidence" value="ECO:0007669"/>
    <property type="project" value="TreeGrafter"/>
</dbReference>
<keyword evidence="5" id="KW-0963">Cytoplasm</keyword>
<dbReference type="CDD" id="cd05144">
    <property type="entry name" value="RIO2_C"/>
    <property type="match status" value="1"/>
</dbReference>
<dbReference type="Gene3D" id="1.10.510.10">
    <property type="entry name" value="Transferase(Phosphotransferase) domain 1"/>
    <property type="match status" value="1"/>
</dbReference>
<dbReference type="SMART" id="SM00090">
    <property type="entry name" value="RIO"/>
    <property type="match status" value="1"/>
</dbReference>
<evidence type="ECO:0000256" key="8">
    <source>
        <dbReference type="ARBA" id="ARBA00022553"/>
    </source>
</evidence>
<evidence type="ECO:0000256" key="1">
    <source>
        <dbReference type="ARBA" id="ARBA00001946"/>
    </source>
</evidence>
<evidence type="ECO:0000256" key="4">
    <source>
        <dbReference type="ARBA" id="ARBA00012513"/>
    </source>
</evidence>
<dbReference type="GO" id="GO:0005829">
    <property type="term" value="C:cytosol"/>
    <property type="evidence" value="ECO:0007669"/>
    <property type="project" value="TreeGrafter"/>
</dbReference>
<dbReference type="FunFam" id="1.10.10.10:FF:000053">
    <property type="entry name" value="Serine/threonine-protein kinase RIO2"/>
    <property type="match status" value="1"/>
</dbReference>
<accession>A0A6M2DGX9</accession>
<dbReference type="GO" id="GO:0005634">
    <property type="term" value="C:nucleus"/>
    <property type="evidence" value="ECO:0007669"/>
    <property type="project" value="TreeGrafter"/>
</dbReference>
<evidence type="ECO:0000256" key="5">
    <source>
        <dbReference type="ARBA" id="ARBA00022490"/>
    </source>
</evidence>
<evidence type="ECO:0000256" key="12">
    <source>
        <dbReference type="ARBA" id="ARBA00022777"/>
    </source>
</evidence>
<reference evidence="23" key="1">
    <citation type="submission" date="2020-03" db="EMBL/GenBank/DDBJ databases">
        <title>Transcriptomic Profiling of the Digestive Tract of the Rat Flea, Xenopsylla cheopis, Following Blood Feeding and Infection with Yersinia pestis.</title>
        <authorList>
            <person name="Bland D.M."/>
            <person name="Martens C.A."/>
            <person name="Virtaneva K."/>
            <person name="Kanakabandi K."/>
            <person name="Long D."/>
            <person name="Rosenke R."/>
            <person name="Saturday G.A."/>
            <person name="Hoyt F.H."/>
            <person name="Bruno D.P."/>
            <person name="Ribeiro J.M.C."/>
            <person name="Hinnebusch J."/>
        </authorList>
    </citation>
    <scope>NUCLEOTIDE SEQUENCE</scope>
</reference>
<evidence type="ECO:0000256" key="11">
    <source>
        <dbReference type="ARBA" id="ARBA00022741"/>
    </source>
</evidence>
<dbReference type="SUPFAM" id="SSF56112">
    <property type="entry name" value="Protein kinase-like (PK-like)"/>
    <property type="match status" value="1"/>
</dbReference>
<dbReference type="InterPro" id="IPR011009">
    <property type="entry name" value="Kinase-like_dom_sf"/>
</dbReference>
<evidence type="ECO:0000256" key="13">
    <source>
        <dbReference type="ARBA" id="ARBA00022840"/>
    </source>
</evidence>
<keyword evidence="8" id="KW-0597">Phosphoprotein</keyword>
<keyword evidence="13" id="KW-0067">ATP-binding</keyword>
<evidence type="ECO:0000256" key="6">
    <source>
        <dbReference type="ARBA" id="ARBA00022517"/>
    </source>
</evidence>
<evidence type="ECO:0000256" key="2">
    <source>
        <dbReference type="ARBA" id="ARBA00004496"/>
    </source>
</evidence>
<evidence type="ECO:0000256" key="17">
    <source>
        <dbReference type="ARBA" id="ARBA00064676"/>
    </source>
</evidence>
<comment type="catalytic activity">
    <reaction evidence="16">
        <text>L-seryl-[protein] + ATP = O-phospho-L-seryl-[protein] + ADP + H(+)</text>
        <dbReference type="Rhea" id="RHEA:17989"/>
        <dbReference type="Rhea" id="RHEA-COMP:9863"/>
        <dbReference type="Rhea" id="RHEA-COMP:11604"/>
        <dbReference type="ChEBI" id="CHEBI:15378"/>
        <dbReference type="ChEBI" id="CHEBI:29999"/>
        <dbReference type="ChEBI" id="CHEBI:30616"/>
        <dbReference type="ChEBI" id="CHEBI:83421"/>
        <dbReference type="ChEBI" id="CHEBI:456216"/>
        <dbReference type="EC" id="2.7.11.1"/>
    </reaction>
</comment>
<dbReference type="InterPro" id="IPR018934">
    <property type="entry name" value="RIO_dom"/>
</dbReference>
<dbReference type="Pfam" id="PF01163">
    <property type="entry name" value="RIO1"/>
    <property type="match status" value="1"/>
</dbReference>
<keyword evidence="14" id="KW-0460">Magnesium</keyword>
<comment type="subunit">
    <text evidence="17">Associated with late 40S pre-ribosomal particles. Interacts with PLK1 (via its N-terminus).</text>
</comment>
<dbReference type="InterPro" id="IPR000687">
    <property type="entry name" value="RIO_kinase"/>
</dbReference>
<evidence type="ECO:0000256" key="21">
    <source>
        <dbReference type="SAM" id="MobiDB-lite"/>
    </source>
</evidence>
<keyword evidence="6" id="KW-0690">Ribosome biogenesis</keyword>
<dbReference type="GO" id="GO:0030490">
    <property type="term" value="P:maturation of SSU-rRNA"/>
    <property type="evidence" value="ECO:0007669"/>
    <property type="project" value="TreeGrafter"/>
</dbReference>
<keyword evidence="10" id="KW-0479">Metal-binding</keyword>
<evidence type="ECO:0000256" key="20">
    <source>
        <dbReference type="ARBA" id="ARBA00076005"/>
    </source>
</evidence>
<dbReference type="PANTHER" id="PTHR45852">
    <property type="entry name" value="SER/THR-PROTEIN KINASE RIO2"/>
    <property type="match status" value="1"/>
</dbReference>
<dbReference type="FunFam" id="1.10.510.10:FF:000307">
    <property type="entry name" value="Serine/threonine-protein kinase RIO2"/>
    <property type="match status" value="1"/>
</dbReference>
<dbReference type="InterPro" id="IPR015285">
    <property type="entry name" value="RIO2_wHTH_N"/>
</dbReference>
<dbReference type="InterPro" id="IPR036388">
    <property type="entry name" value="WH-like_DNA-bd_sf"/>
</dbReference>
<comment type="subcellular location">
    <subcellularLocation>
        <location evidence="2">Cytoplasm</location>
    </subcellularLocation>
</comment>
<keyword evidence="12 23" id="KW-0418">Kinase</keyword>
<feature type="domain" description="RIO kinase" evidence="22">
    <location>
        <begin position="66"/>
        <end position="297"/>
    </location>
</feature>
<dbReference type="FunFam" id="3.30.200.20:FF:000052">
    <property type="entry name" value="Serine/threonine-protein kinase RIO2"/>
    <property type="match status" value="1"/>
</dbReference>
<evidence type="ECO:0000256" key="19">
    <source>
        <dbReference type="ARBA" id="ARBA00068837"/>
    </source>
</evidence>
<keyword evidence="9" id="KW-0808">Transferase</keyword>
<comment type="similarity">
    <text evidence="3">Belongs to the protein kinase superfamily. RIO-type Ser/Thr kinase family.</text>
</comment>
<comment type="catalytic activity">
    <reaction evidence="15">
        <text>L-threonyl-[protein] + ATP = O-phospho-L-threonyl-[protein] + ADP + H(+)</text>
        <dbReference type="Rhea" id="RHEA:46608"/>
        <dbReference type="Rhea" id="RHEA-COMP:11060"/>
        <dbReference type="Rhea" id="RHEA-COMP:11605"/>
        <dbReference type="ChEBI" id="CHEBI:15378"/>
        <dbReference type="ChEBI" id="CHEBI:30013"/>
        <dbReference type="ChEBI" id="CHEBI:30616"/>
        <dbReference type="ChEBI" id="CHEBI:61977"/>
        <dbReference type="ChEBI" id="CHEBI:456216"/>
        <dbReference type="EC" id="2.7.11.1"/>
    </reaction>
</comment>
<feature type="compositionally biased region" description="Basic and acidic residues" evidence="21">
    <location>
        <begin position="484"/>
        <end position="493"/>
    </location>
</feature>
<keyword evidence="11" id="KW-0547">Nucleotide-binding</keyword>
<evidence type="ECO:0000256" key="16">
    <source>
        <dbReference type="ARBA" id="ARBA00048679"/>
    </source>
</evidence>
<evidence type="ECO:0000259" key="22">
    <source>
        <dbReference type="SMART" id="SM00090"/>
    </source>
</evidence>
<evidence type="ECO:0000256" key="7">
    <source>
        <dbReference type="ARBA" id="ARBA00022527"/>
    </source>
</evidence>
<dbReference type="InterPro" id="IPR036390">
    <property type="entry name" value="WH_DNA-bd_sf"/>
</dbReference>
<dbReference type="Gene3D" id="3.30.200.20">
    <property type="entry name" value="Phosphorylase Kinase, domain 1"/>
    <property type="match status" value="1"/>
</dbReference>
<sequence length="502" mass="58061">MGKLNVSILRYLDKEDFRVLTAIEMGMKNHELVPGSLTALIANLRHGGVHKILRELCKNRLLTYERGKHYDGYRLTNMGYDYLALKALTMRNVVESFGNQIGVGKESNIYVVADEEGEVLCLKLHRLGRTCFRSVKSNRDYHQHRHKASWLYLSRISATREFAYMKALYDRGFPVPRPIDCNRHCVVMELVNGRPLSQIHEVEDIEYLFDELMNLIVRLGNCGVIHGDFNEFNIMISDDGHPVVIDFPQMISTSHPNAELFFNRDVTCIQQFFRKRFNYESDLHPTFADLEREDNLDVEVACSGFTKEMEKDLLCELGMTNEDSEIEALANEEQVNSESLEDIDNLRHDFEQAIQHDEEHVKNIGVKQTDNTNKERKDDISYSQLKSHKEVPNEICDDLTSLEITSHNSDNVKEDLDKNSLQQRYEMVERFFSDVRSVRSVTTASTIAPDVIKDKVRKALDQKQKRDDKKRCVVKGEASAVTRSRRENRDTIKDSTGIWGWE</sequence>
<protein>
    <recommendedName>
        <fullName evidence="18">Serine/threonine-protein kinase RIO2</fullName>
        <ecNumber evidence="4">2.7.11.1</ecNumber>
    </recommendedName>
    <alternativeName>
        <fullName evidence="20">RIO kinase 2</fullName>
    </alternativeName>
    <alternativeName>
        <fullName evidence="19">Serine/threonine-protein kinase rio2</fullName>
    </alternativeName>
</protein>
<dbReference type="GO" id="GO:0005524">
    <property type="term" value="F:ATP binding"/>
    <property type="evidence" value="ECO:0007669"/>
    <property type="project" value="UniProtKB-KW"/>
</dbReference>
<dbReference type="EC" id="2.7.11.1" evidence="4"/>